<dbReference type="PANTHER" id="PTHR43708:SF1">
    <property type="entry name" value="GALACTOSE_LACTOSE METABOLISM REGULATORY PROTEIN GAL80"/>
    <property type="match status" value="1"/>
</dbReference>
<comment type="caution">
    <text evidence="3">The sequence shown here is derived from an EMBL/GenBank/DDBJ whole genome shotgun (WGS) entry which is preliminary data.</text>
</comment>
<evidence type="ECO:0000313" key="4">
    <source>
        <dbReference type="Proteomes" id="UP000651452"/>
    </source>
</evidence>
<dbReference type="Pfam" id="PF01408">
    <property type="entry name" value="GFO_IDH_MocA"/>
    <property type="match status" value="1"/>
</dbReference>
<proteinExistence type="predicted"/>
<dbReference type="InterPro" id="IPR000683">
    <property type="entry name" value="Gfo/Idh/MocA-like_OxRdtase_N"/>
</dbReference>
<dbReference type="EMBL" id="RZGK01000016">
    <property type="protein sequence ID" value="KAF9693099.1"/>
    <property type="molecule type" value="Genomic_DNA"/>
</dbReference>
<reference evidence="3" key="2">
    <citation type="submission" date="2020-09" db="EMBL/GenBank/DDBJ databases">
        <title>Reference genome assembly for Australian Ascochyta lentis isolate Al4.</title>
        <authorList>
            <person name="Lee R.C."/>
            <person name="Farfan-Caceres L.M."/>
            <person name="Debler J.W."/>
            <person name="Williams A.H."/>
            <person name="Henares B.M."/>
        </authorList>
    </citation>
    <scope>NUCLEOTIDE SEQUENCE</scope>
    <source>
        <strain evidence="3">Al4</strain>
    </source>
</reference>
<gene>
    <name evidence="3" type="ORF">EKO04_008900</name>
</gene>
<evidence type="ECO:0000259" key="1">
    <source>
        <dbReference type="Pfam" id="PF01408"/>
    </source>
</evidence>
<evidence type="ECO:0000259" key="2">
    <source>
        <dbReference type="Pfam" id="PF22685"/>
    </source>
</evidence>
<dbReference type="InterPro" id="IPR051317">
    <property type="entry name" value="Gfo/Idh/MocA_oxidoreduct"/>
</dbReference>
<dbReference type="Proteomes" id="UP000651452">
    <property type="component" value="Unassembled WGS sequence"/>
</dbReference>
<keyword evidence="4" id="KW-1185">Reference proteome</keyword>
<dbReference type="Pfam" id="PF22685">
    <property type="entry name" value="Gal80p_C-like"/>
    <property type="match status" value="1"/>
</dbReference>
<dbReference type="GO" id="GO:0000166">
    <property type="term" value="F:nucleotide binding"/>
    <property type="evidence" value="ECO:0007669"/>
    <property type="project" value="InterPro"/>
</dbReference>
<dbReference type="SUPFAM" id="SSF55347">
    <property type="entry name" value="Glyceraldehyde-3-phosphate dehydrogenase-like, C-terminal domain"/>
    <property type="match status" value="1"/>
</dbReference>
<dbReference type="Gene3D" id="3.40.50.720">
    <property type="entry name" value="NAD(P)-binding Rossmann-like Domain"/>
    <property type="match status" value="1"/>
</dbReference>
<protein>
    <recommendedName>
        <fullName evidence="5">Oxidoreductase</fullName>
    </recommendedName>
</protein>
<sequence>MAPIRVALVGLSASAKVTWAADAHLPYLLSTRGKQHYELVALLNSSVEAAESAKITFNLSDHIKAYGDPTKLAADPDIDLVVVNTRADVHFPVVEPSVRKGKGVFIEWPLTENLAKAVELTRGQPYPNSIVGLQGRVAPLTLRLKEILATGLIGKVLNSEIHAYGNLIPRDTVPERLAYFADRKVGGHPINIHYGHMIDYVHDVLGDWDEFHATGQIQRPSLNIVGEGGHITGSVRSDVPDYLSVHGSLQGKTDITVPGATLVATFRLGPQFKNEPGLRWTINGEKGELRLTAPGPYLQAGYSFDGPVKIAHHDHATDKVTELSWDWPEWQKDFGLRARSCAELYERYAEWIKNGRSEVVPEDRQWPRLEDGIALMSEFDVLYKQIDPDW</sequence>
<organism evidence="3 4">
    <name type="scientific">Ascochyta lentis</name>
    <dbReference type="NCBI Taxonomy" id="205686"/>
    <lineage>
        <taxon>Eukaryota</taxon>
        <taxon>Fungi</taxon>
        <taxon>Dikarya</taxon>
        <taxon>Ascomycota</taxon>
        <taxon>Pezizomycotina</taxon>
        <taxon>Dothideomycetes</taxon>
        <taxon>Pleosporomycetidae</taxon>
        <taxon>Pleosporales</taxon>
        <taxon>Pleosporineae</taxon>
        <taxon>Didymellaceae</taxon>
        <taxon>Ascochyta</taxon>
    </lineage>
</organism>
<dbReference type="SUPFAM" id="SSF51735">
    <property type="entry name" value="NAD(P)-binding Rossmann-fold domains"/>
    <property type="match status" value="1"/>
</dbReference>
<accession>A0A8H7MEB4</accession>
<dbReference type="PANTHER" id="PTHR43708">
    <property type="entry name" value="CONSERVED EXPRESSED OXIDOREDUCTASE (EUROFUNG)"/>
    <property type="match status" value="1"/>
</dbReference>
<dbReference type="InterPro" id="IPR055080">
    <property type="entry name" value="Gal80p-like_C"/>
</dbReference>
<dbReference type="OrthoDB" id="446809at2759"/>
<dbReference type="Gene3D" id="3.30.360.10">
    <property type="entry name" value="Dihydrodipicolinate Reductase, domain 2"/>
    <property type="match status" value="1"/>
</dbReference>
<feature type="domain" description="Gal80p-like C-terminal" evidence="2">
    <location>
        <begin position="139"/>
        <end position="292"/>
    </location>
</feature>
<feature type="domain" description="Gfo/Idh/MocA-like oxidoreductase N-terminal" evidence="1">
    <location>
        <begin position="4"/>
        <end position="121"/>
    </location>
</feature>
<evidence type="ECO:0000313" key="3">
    <source>
        <dbReference type="EMBL" id="KAF9693099.1"/>
    </source>
</evidence>
<reference evidence="3" key="1">
    <citation type="submission" date="2018-12" db="EMBL/GenBank/DDBJ databases">
        <authorList>
            <person name="Syme R.A."/>
            <person name="Farfan-Caceres L."/>
            <person name="Lichtenzveig J."/>
        </authorList>
    </citation>
    <scope>NUCLEOTIDE SEQUENCE</scope>
    <source>
        <strain evidence="3">Al4</strain>
    </source>
</reference>
<evidence type="ECO:0008006" key="5">
    <source>
        <dbReference type="Google" id="ProtNLM"/>
    </source>
</evidence>
<name>A0A8H7MEB4_9PLEO</name>
<dbReference type="AlphaFoldDB" id="A0A8H7MEB4"/>
<dbReference type="InterPro" id="IPR036291">
    <property type="entry name" value="NAD(P)-bd_dom_sf"/>
</dbReference>